<dbReference type="GO" id="GO:0005737">
    <property type="term" value="C:cytoplasm"/>
    <property type="evidence" value="ECO:0007669"/>
    <property type="project" value="TreeGrafter"/>
</dbReference>
<evidence type="ECO:0008006" key="3">
    <source>
        <dbReference type="Google" id="ProtNLM"/>
    </source>
</evidence>
<dbReference type="SUPFAM" id="SSF53335">
    <property type="entry name" value="S-adenosyl-L-methionine-dependent methyltransferases"/>
    <property type="match status" value="1"/>
</dbReference>
<dbReference type="PANTHER" id="PTHR14614">
    <property type="entry name" value="HEPATOCELLULAR CARCINOMA-ASSOCIATED ANTIGEN"/>
    <property type="match status" value="1"/>
</dbReference>
<dbReference type="RefSeq" id="XP_019018310.1">
    <property type="nucleotide sequence ID" value="XM_019162471.1"/>
</dbReference>
<dbReference type="InterPro" id="IPR019410">
    <property type="entry name" value="Methyltransf_16"/>
</dbReference>
<evidence type="ECO:0000313" key="2">
    <source>
        <dbReference type="Proteomes" id="UP000094455"/>
    </source>
</evidence>
<accession>A0A1E3NM46</accession>
<dbReference type="OrthoDB" id="194386at2759"/>
<dbReference type="AlphaFoldDB" id="A0A1E3NM46"/>
<dbReference type="PANTHER" id="PTHR14614:SF130">
    <property type="entry name" value="PROTEIN-LYSINE N-METHYLTRANSFERASE EEF2KMT"/>
    <property type="match status" value="1"/>
</dbReference>
<dbReference type="GeneID" id="30179158"/>
<sequence>IANTNGYYSVSVVKKLIDLFESCDTMEINEEFYEFLMEKLQCRPLQPTDTDIITYTFQNGLEVRVRESPNLISGLGTTGLRTWEASLYLADYLMRPDVLASIDADVLELGCGTGMVSISMLKNRAFHSGKLFITDGDSQLMERVNDNIKLNIDTSASITGNPNYEIRKLWWGEDYIPDSVHTVLAADVTYDASIIPDLINVFNEGMSQGHVSTALVAATKRNEDTLAVWER</sequence>
<name>A0A1E3NM46_9ASCO</name>
<dbReference type="Proteomes" id="UP000094455">
    <property type="component" value="Unassembled WGS sequence"/>
</dbReference>
<evidence type="ECO:0000313" key="1">
    <source>
        <dbReference type="EMBL" id="ODQ47197.1"/>
    </source>
</evidence>
<feature type="non-terminal residue" evidence="1">
    <location>
        <position position="1"/>
    </location>
</feature>
<gene>
    <name evidence="1" type="ORF">PICMEDRAFT_26983</name>
</gene>
<keyword evidence="2" id="KW-1185">Reference proteome</keyword>
<dbReference type="GO" id="GO:0008757">
    <property type="term" value="F:S-adenosylmethionine-dependent methyltransferase activity"/>
    <property type="evidence" value="ECO:0007669"/>
    <property type="project" value="UniProtKB-ARBA"/>
</dbReference>
<organism evidence="1 2">
    <name type="scientific">Pichia membranifaciens NRRL Y-2026</name>
    <dbReference type="NCBI Taxonomy" id="763406"/>
    <lineage>
        <taxon>Eukaryota</taxon>
        <taxon>Fungi</taxon>
        <taxon>Dikarya</taxon>
        <taxon>Ascomycota</taxon>
        <taxon>Saccharomycotina</taxon>
        <taxon>Pichiomycetes</taxon>
        <taxon>Pichiales</taxon>
        <taxon>Pichiaceae</taxon>
        <taxon>Pichia</taxon>
    </lineage>
</organism>
<protein>
    <recommendedName>
        <fullName evidence="3">Methyltransferase small domain-containing protein</fullName>
    </recommendedName>
</protein>
<dbReference type="STRING" id="763406.A0A1E3NM46"/>
<proteinExistence type="predicted"/>
<feature type="non-terminal residue" evidence="1">
    <location>
        <position position="231"/>
    </location>
</feature>
<dbReference type="EMBL" id="KV454002">
    <property type="protein sequence ID" value="ODQ47197.1"/>
    <property type="molecule type" value="Genomic_DNA"/>
</dbReference>
<dbReference type="InterPro" id="IPR029063">
    <property type="entry name" value="SAM-dependent_MTases_sf"/>
</dbReference>
<dbReference type="Pfam" id="PF10294">
    <property type="entry name" value="Methyltransf_16"/>
    <property type="match status" value="1"/>
</dbReference>
<reference evidence="1 2" key="1">
    <citation type="journal article" date="2016" name="Proc. Natl. Acad. Sci. U.S.A.">
        <title>Comparative genomics of biotechnologically important yeasts.</title>
        <authorList>
            <person name="Riley R."/>
            <person name="Haridas S."/>
            <person name="Wolfe K.H."/>
            <person name="Lopes M.R."/>
            <person name="Hittinger C.T."/>
            <person name="Goeker M."/>
            <person name="Salamov A.A."/>
            <person name="Wisecaver J.H."/>
            <person name="Long T.M."/>
            <person name="Calvey C.H."/>
            <person name="Aerts A.L."/>
            <person name="Barry K.W."/>
            <person name="Choi C."/>
            <person name="Clum A."/>
            <person name="Coughlan A.Y."/>
            <person name="Deshpande S."/>
            <person name="Douglass A.P."/>
            <person name="Hanson S.J."/>
            <person name="Klenk H.-P."/>
            <person name="LaButti K.M."/>
            <person name="Lapidus A."/>
            <person name="Lindquist E.A."/>
            <person name="Lipzen A.M."/>
            <person name="Meier-Kolthoff J.P."/>
            <person name="Ohm R.A."/>
            <person name="Otillar R.P."/>
            <person name="Pangilinan J.L."/>
            <person name="Peng Y."/>
            <person name="Rokas A."/>
            <person name="Rosa C.A."/>
            <person name="Scheuner C."/>
            <person name="Sibirny A.A."/>
            <person name="Slot J.C."/>
            <person name="Stielow J.B."/>
            <person name="Sun H."/>
            <person name="Kurtzman C.P."/>
            <person name="Blackwell M."/>
            <person name="Grigoriev I.V."/>
            <person name="Jeffries T.W."/>
        </authorList>
    </citation>
    <scope>NUCLEOTIDE SEQUENCE [LARGE SCALE GENOMIC DNA]</scope>
    <source>
        <strain evidence="1 2">NRRL Y-2026</strain>
    </source>
</reference>
<dbReference type="Gene3D" id="3.40.50.150">
    <property type="entry name" value="Vaccinia Virus protein VP39"/>
    <property type="match status" value="1"/>
</dbReference>